<protein>
    <submittedName>
        <fullName evidence="2">Uncharacterized protein</fullName>
    </submittedName>
</protein>
<feature type="transmembrane region" description="Helical" evidence="1">
    <location>
        <begin position="272"/>
        <end position="297"/>
    </location>
</feature>
<feature type="transmembrane region" description="Helical" evidence="1">
    <location>
        <begin position="145"/>
        <end position="169"/>
    </location>
</feature>
<feature type="transmembrane region" description="Helical" evidence="1">
    <location>
        <begin position="86"/>
        <end position="113"/>
    </location>
</feature>
<feature type="transmembrane region" description="Helical" evidence="1">
    <location>
        <begin position="26"/>
        <end position="49"/>
    </location>
</feature>
<name>A0AAV7JCP4_9METZ</name>
<sequence length="397" mass="46537">MNESNRVLIHNYEELAKHTTELSKALLTYAGLPVLAISGVFLSALWSFYMIQRMKVARNEYQIVKRNSDDHMNYDMTTKSFRIMSVYYSFMMMICVSEFFCCSLTLLAGVLFVTKPYISPTWGVNDNGTERCIANILLDVSMREIYLTIPMHVQVTLYLTILGLIRMLVYYLRDSYRNERSFGWSYFKLYGLFMSGRIMTYFFFAGVLQTLPFAIIWFTVFIIYESFCIIYGCVGLQRILRKRYELAMGDSQGGEVTEWMWRYIKFAFFNPVLNICLTLFSITEFLFVFGFFFAMLVNTECWIQVAFGSQVKFSTMSVENKQMLVLVYQIMYNIIADFAYIGTMVILGIPFIMYSLIISINIVLRACRKKRIYGDNSWLAERLLNAPLKERRPKEIF</sequence>
<accession>A0AAV7JCP4</accession>
<feature type="transmembrane region" description="Helical" evidence="1">
    <location>
        <begin position="189"/>
        <end position="208"/>
    </location>
</feature>
<feature type="transmembrane region" description="Helical" evidence="1">
    <location>
        <begin position="214"/>
        <end position="234"/>
    </location>
</feature>
<gene>
    <name evidence="2" type="ORF">LOD99_12666</name>
</gene>
<proteinExistence type="predicted"/>
<feature type="transmembrane region" description="Helical" evidence="1">
    <location>
        <begin position="338"/>
        <end position="364"/>
    </location>
</feature>
<keyword evidence="1" id="KW-1133">Transmembrane helix</keyword>
<comment type="caution">
    <text evidence="2">The sequence shown here is derived from an EMBL/GenBank/DDBJ whole genome shotgun (WGS) entry which is preliminary data.</text>
</comment>
<keyword evidence="1" id="KW-0472">Membrane</keyword>
<keyword evidence="3" id="KW-1185">Reference proteome</keyword>
<dbReference type="AlphaFoldDB" id="A0AAV7JCP4"/>
<evidence type="ECO:0000256" key="1">
    <source>
        <dbReference type="SAM" id="Phobius"/>
    </source>
</evidence>
<dbReference type="EMBL" id="JAKMXF010000354">
    <property type="protein sequence ID" value="KAI6646545.1"/>
    <property type="molecule type" value="Genomic_DNA"/>
</dbReference>
<keyword evidence="1" id="KW-0812">Transmembrane</keyword>
<reference evidence="2 3" key="1">
    <citation type="journal article" date="2023" name="BMC Biol.">
        <title>The compact genome of the sponge Oopsacas minuta (Hexactinellida) is lacking key metazoan core genes.</title>
        <authorList>
            <person name="Santini S."/>
            <person name="Schenkelaars Q."/>
            <person name="Jourda C."/>
            <person name="Duchesne M."/>
            <person name="Belahbib H."/>
            <person name="Rocher C."/>
            <person name="Selva M."/>
            <person name="Riesgo A."/>
            <person name="Vervoort M."/>
            <person name="Leys S.P."/>
            <person name="Kodjabachian L."/>
            <person name="Le Bivic A."/>
            <person name="Borchiellini C."/>
            <person name="Claverie J.M."/>
            <person name="Renard E."/>
        </authorList>
    </citation>
    <scope>NUCLEOTIDE SEQUENCE [LARGE SCALE GENOMIC DNA]</scope>
    <source>
        <strain evidence="2">SPO-2</strain>
    </source>
</reference>
<evidence type="ECO:0000313" key="2">
    <source>
        <dbReference type="EMBL" id="KAI6646545.1"/>
    </source>
</evidence>
<evidence type="ECO:0000313" key="3">
    <source>
        <dbReference type="Proteomes" id="UP001165289"/>
    </source>
</evidence>
<organism evidence="2 3">
    <name type="scientific">Oopsacas minuta</name>
    <dbReference type="NCBI Taxonomy" id="111878"/>
    <lineage>
        <taxon>Eukaryota</taxon>
        <taxon>Metazoa</taxon>
        <taxon>Porifera</taxon>
        <taxon>Hexactinellida</taxon>
        <taxon>Hexasterophora</taxon>
        <taxon>Lyssacinosida</taxon>
        <taxon>Leucopsacidae</taxon>
        <taxon>Oopsacas</taxon>
    </lineage>
</organism>
<dbReference type="Proteomes" id="UP001165289">
    <property type="component" value="Unassembled WGS sequence"/>
</dbReference>